<reference evidence="1 2" key="1">
    <citation type="submission" date="2015-08" db="EMBL/GenBank/DDBJ databases">
        <title>Next Generation Sequencing and Analysis of the Genome of Puccinia sorghi L Schw, the Causal Agent of Maize Common Rust.</title>
        <authorList>
            <person name="Rochi L."/>
            <person name="Burguener G."/>
            <person name="Darino M."/>
            <person name="Turjanski A."/>
            <person name="Kreff E."/>
            <person name="Dieguez M.J."/>
            <person name="Sacco F."/>
        </authorList>
    </citation>
    <scope>NUCLEOTIDE SEQUENCE [LARGE SCALE GENOMIC DNA]</scope>
    <source>
        <strain evidence="1 2">RO10H11247</strain>
    </source>
</reference>
<proteinExistence type="predicted"/>
<dbReference type="AlphaFoldDB" id="A0A0L6UMI7"/>
<comment type="caution">
    <text evidence="1">The sequence shown here is derived from an EMBL/GenBank/DDBJ whole genome shotgun (WGS) entry which is preliminary data.</text>
</comment>
<evidence type="ECO:0000313" key="2">
    <source>
        <dbReference type="Proteomes" id="UP000037035"/>
    </source>
</evidence>
<dbReference type="Proteomes" id="UP000037035">
    <property type="component" value="Unassembled WGS sequence"/>
</dbReference>
<evidence type="ECO:0000313" key="1">
    <source>
        <dbReference type="EMBL" id="KNZ49055.1"/>
    </source>
</evidence>
<protein>
    <submittedName>
        <fullName evidence="1">Uncharacterized protein</fullName>
    </submittedName>
</protein>
<organism evidence="1 2">
    <name type="scientific">Puccinia sorghi</name>
    <dbReference type="NCBI Taxonomy" id="27349"/>
    <lineage>
        <taxon>Eukaryota</taxon>
        <taxon>Fungi</taxon>
        <taxon>Dikarya</taxon>
        <taxon>Basidiomycota</taxon>
        <taxon>Pucciniomycotina</taxon>
        <taxon>Pucciniomycetes</taxon>
        <taxon>Pucciniales</taxon>
        <taxon>Pucciniaceae</taxon>
        <taxon>Puccinia</taxon>
    </lineage>
</organism>
<sequence length="148" mass="17319">MVKCGKLKASKLCSSNQKNSKEFADNYKKYTITMRSISLKNETVGSTGRVCRIQWKKIYCESKTCQKNKRIGMYFSVCRFFQNCVCFKVDGKNGYEFFQDIFMVSITRRDFMELLNMEIFNNCSCKGMSNGAPIFCYWLYVVIKMIDC</sequence>
<name>A0A0L6UMI7_9BASI</name>
<accession>A0A0L6UMI7</accession>
<gene>
    <name evidence="1" type="ORF">VP01_523g10</name>
</gene>
<dbReference type="VEuPathDB" id="FungiDB:VP01_523g10"/>
<keyword evidence="2" id="KW-1185">Reference proteome</keyword>
<dbReference type="EMBL" id="LAVV01010431">
    <property type="protein sequence ID" value="KNZ49055.1"/>
    <property type="molecule type" value="Genomic_DNA"/>
</dbReference>